<organism evidence="5 6">
    <name type="scientific">Thermococcus nautili</name>
    <dbReference type="NCBI Taxonomy" id="195522"/>
    <lineage>
        <taxon>Archaea</taxon>
        <taxon>Methanobacteriati</taxon>
        <taxon>Methanobacteriota</taxon>
        <taxon>Thermococci</taxon>
        <taxon>Thermococcales</taxon>
        <taxon>Thermococcaceae</taxon>
        <taxon>Thermococcus</taxon>
    </lineage>
</organism>
<dbReference type="GO" id="GO:0009307">
    <property type="term" value="P:DNA restriction-modification system"/>
    <property type="evidence" value="ECO:0007669"/>
    <property type="project" value="UniProtKB-KW"/>
</dbReference>
<feature type="domain" description="Type I restriction modification DNA specificity" evidence="4">
    <location>
        <begin position="52"/>
        <end position="202"/>
    </location>
</feature>
<feature type="domain" description="Type I restriction modification DNA specificity" evidence="4">
    <location>
        <begin position="331"/>
        <end position="432"/>
    </location>
</feature>
<keyword evidence="2" id="KW-0680">Restriction system</keyword>
<dbReference type="KEGG" id="tnu:BD01_0088"/>
<dbReference type="Proteomes" id="UP000019434">
    <property type="component" value="Chromosome"/>
</dbReference>
<accession>W8PHZ9</accession>
<sequence>MSDVKWVSVPSAFIFSGELRLDAEFYSRERLKAHILIDELKKSGISIGLIEDFSEKIFHRPRFRRNYVSKNEGDPYLMPNEIFLFPLKARKFIKDYPEGLKIEPDWILITCSGSVGRIRISDRVLSTYVMSHDLIRVIPKDKSSLGYIYAYLNTWIGQAFLTKTNYGGPIKHIEPHHVANIPIPIVDEDIMKKVNSRILEAHKMREEAQLKLLEAEKLFYTELSLPEIDENSVEYFGGDLGRKVKAFTVKASELDLRLDASYHIPLVRKVLDELSKSNLTIVPMQSILARAYVPPRFKRIYVKPEMGVPFLLPIHSVLVKYFDIKYLWKPLAEKPEYQLTPGMLLITRSGTLGRVMLVTEHISSWAASDDFIYTIPREDINPGYLVIFLQSVYGQAQIIRETYGGVIKHLEEFHITKIKLPLPDKSTQDKIGNLVIEAYELKDKANLLEQEAISMLERHLEELSGVSL</sequence>
<evidence type="ECO:0000313" key="6">
    <source>
        <dbReference type="Proteomes" id="UP000019434"/>
    </source>
</evidence>
<dbReference type="InterPro" id="IPR000055">
    <property type="entry name" value="Restrct_endonuc_typeI_TRD"/>
</dbReference>
<dbReference type="Gene3D" id="3.90.220.20">
    <property type="entry name" value="DNA methylase specificity domains"/>
    <property type="match status" value="2"/>
</dbReference>
<dbReference type="SUPFAM" id="SSF116734">
    <property type="entry name" value="DNA methylase specificity domain"/>
    <property type="match status" value="2"/>
</dbReference>
<gene>
    <name evidence="5" type="ORF">BD01_0088</name>
</gene>
<dbReference type="GeneID" id="24958438"/>
<evidence type="ECO:0000256" key="2">
    <source>
        <dbReference type="ARBA" id="ARBA00022747"/>
    </source>
</evidence>
<keyword evidence="6" id="KW-1185">Reference proteome</keyword>
<dbReference type="GO" id="GO:0003677">
    <property type="term" value="F:DNA binding"/>
    <property type="evidence" value="ECO:0007669"/>
    <property type="project" value="UniProtKB-KW"/>
</dbReference>
<dbReference type="OrthoDB" id="385121at2157"/>
<dbReference type="Pfam" id="PF01420">
    <property type="entry name" value="Methylase_S"/>
    <property type="match status" value="2"/>
</dbReference>
<dbReference type="AlphaFoldDB" id="W8PHZ9"/>
<dbReference type="STRING" id="195522.BD01_0088"/>
<dbReference type="eggNOG" id="arCOG02626">
    <property type="taxonomic scope" value="Archaea"/>
</dbReference>
<dbReference type="RefSeq" id="WP_042688797.1">
    <property type="nucleotide sequence ID" value="NZ_CP007264.1"/>
</dbReference>
<dbReference type="EMBL" id="CP007264">
    <property type="protein sequence ID" value="AHL21719.1"/>
    <property type="molecule type" value="Genomic_DNA"/>
</dbReference>
<dbReference type="PANTHER" id="PTHR30408:SF12">
    <property type="entry name" value="TYPE I RESTRICTION ENZYME MJAVIII SPECIFICITY SUBUNIT"/>
    <property type="match status" value="1"/>
</dbReference>
<evidence type="ECO:0000259" key="4">
    <source>
        <dbReference type="Pfam" id="PF01420"/>
    </source>
</evidence>
<comment type="similarity">
    <text evidence="1">Belongs to the type-I restriction system S methylase family.</text>
</comment>
<name>W8PHZ9_9EURY</name>
<dbReference type="InterPro" id="IPR044946">
    <property type="entry name" value="Restrct_endonuc_typeI_TRD_sf"/>
</dbReference>
<dbReference type="PANTHER" id="PTHR30408">
    <property type="entry name" value="TYPE-1 RESTRICTION ENZYME ECOKI SPECIFICITY PROTEIN"/>
    <property type="match status" value="1"/>
</dbReference>
<proteinExistence type="inferred from homology"/>
<evidence type="ECO:0000256" key="3">
    <source>
        <dbReference type="ARBA" id="ARBA00023125"/>
    </source>
</evidence>
<reference evidence="5 6" key="1">
    <citation type="submission" date="2014-02" db="EMBL/GenBank/DDBJ databases">
        <title>Genome Sequence of an Hyperthermophilic Archaeon, Thermococcus nautili 30-1, producing viral vesicles.</title>
        <authorList>
            <person name="Oberto J."/>
            <person name="Gaudin M."/>
            <person name="Cossu M."/>
            <person name="Gorlas A."/>
            <person name="Slesarev A."/>
            <person name="Marguet E."/>
            <person name="Forterre P."/>
        </authorList>
    </citation>
    <scope>NUCLEOTIDE SEQUENCE [LARGE SCALE GENOMIC DNA]</scope>
    <source>
        <strain evidence="5 6">30-1</strain>
    </source>
</reference>
<evidence type="ECO:0000256" key="1">
    <source>
        <dbReference type="ARBA" id="ARBA00010923"/>
    </source>
</evidence>
<dbReference type="InterPro" id="IPR052021">
    <property type="entry name" value="Type-I_RS_S_subunit"/>
</dbReference>
<protein>
    <recommendedName>
        <fullName evidence="4">Type I restriction modification DNA specificity domain-containing protein</fullName>
    </recommendedName>
</protein>
<dbReference type="HOGENOM" id="CLU_037003_0_0_2"/>
<evidence type="ECO:0000313" key="5">
    <source>
        <dbReference type="EMBL" id="AHL21719.1"/>
    </source>
</evidence>
<keyword evidence="3" id="KW-0238">DNA-binding</keyword>